<name>A0A397JNG3_9GLOM</name>
<evidence type="ECO:0000313" key="1">
    <source>
        <dbReference type="EMBL" id="RHZ89461.1"/>
    </source>
</evidence>
<sequence>MLLSKSKAKNQLAFTVLSVHLLETGDHISIISNVKESHEQVHATDIKESHEQVGNAAEESHKQVVDVENDLGNRRACKDLVRKKLKEGKNVIVDRVNFDKNQRKNLDRNNMEFRWIPPRRSIKARKTTQQKFKVKNVLKLTNLKDEHKESIERIIKIKPQPYNRQVIIKH</sequence>
<evidence type="ECO:0000313" key="2">
    <source>
        <dbReference type="Proteomes" id="UP000266861"/>
    </source>
</evidence>
<dbReference type="AlphaFoldDB" id="A0A397JNG3"/>
<dbReference type="Gene3D" id="3.40.50.300">
    <property type="entry name" value="P-loop containing nucleotide triphosphate hydrolases"/>
    <property type="match status" value="1"/>
</dbReference>
<dbReference type="OrthoDB" id="3512845at2759"/>
<proteinExistence type="predicted"/>
<accession>A0A397JNG3</accession>
<organism evidence="1 2">
    <name type="scientific">Diversispora epigaea</name>
    <dbReference type="NCBI Taxonomy" id="1348612"/>
    <lineage>
        <taxon>Eukaryota</taxon>
        <taxon>Fungi</taxon>
        <taxon>Fungi incertae sedis</taxon>
        <taxon>Mucoromycota</taxon>
        <taxon>Glomeromycotina</taxon>
        <taxon>Glomeromycetes</taxon>
        <taxon>Diversisporales</taxon>
        <taxon>Diversisporaceae</taxon>
        <taxon>Diversispora</taxon>
    </lineage>
</organism>
<dbReference type="EMBL" id="PQFF01000012">
    <property type="protein sequence ID" value="RHZ89461.1"/>
    <property type="molecule type" value="Genomic_DNA"/>
</dbReference>
<dbReference type="InterPro" id="IPR027417">
    <property type="entry name" value="P-loop_NTPase"/>
</dbReference>
<comment type="caution">
    <text evidence="1">The sequence shown here is derived from an EMBL/GenBank/DDBJ whole genome shotgun (WGS) entry which is preliminary data.</text>
</comment>
<reference evidence="1 2" key="1">
    <citation type="submission" date="2018-08" db="EMBL/GenBank/DDBJ databases">
        <title>Genome and evolution of the arbuscular mycorrhizal fungus Diversispora epigaea (formerly Glomus versiforme) and its bacterial endosymbionts.</title>
        <authorList>
            <person name="Sun X."/>
            <person name="Fei Z."/>
            <person name="Harrison M."/>
        </authorList>
    </citation>
    <scope>NUCLEOTIDE SEQUENCE [LARGE SCALE GENOMIC DNA]</scope>
    <source>
        <strain evidence="1 2">IT104</strain>
    </source>
</reference>
<keyword evidence="2" id="KW-1185">Reference proteome</keyword>
<protein>
    <submittedName>
        <fullName evidence="1">Uncharacterized protein</fullName>
    </submittedName>
</protein>
<gene>
    <name evidence="1" type="ORF">Glove_14g20</name>
</gene>
<dbReference type="Proteomes" id="UP000266861">
    <property type="component" value="Unassembled WGS sequence"/>
</dbReference>